<proteinExistence type="predicted"/>
<dbReference type="AlphaFoldDB" id="A0A485L8D3"/>
<dbReference type="EMBL" id="CAADRA010005884">
    <property type="protein sequence ID" value="VFT93077.1"/>
    <property type="molecule type" value="Genomic_DNA"/>
</dbReference>
<evidence type="ECO:0000313" key="1">
    <source>
        <dbReference type="EMBL" id="KAF0692636.1"/>
    </source>
</evidence>
<protein>
    <submittedName>
        <fullName evidence="2">Aste57867_16301 protein</fullName>
    </submittedName>
</protein>
<gene>
    <name evidence="2" type="primary">Aste57867_16301</name>
    <name evidence="1" type="ORF">As57867_016244</name>
    <name evidence="2" type="ORF">ASTE57867_16301</name>
</gene>
<organism evidence="2 3">
    <name type="scientific">Aphanomyces stellatus</name>
    <dbReference type="NCBI Taxonomy" id="120398"/>
    <lineage>
        <taxon>Eukaryota</taxon>
        <taxon>Sar</taxon>
        <taxon>Stramenopiles</taxon>
        <taxon>Oomycota</taxon>
        <taxon>Saprolegniomycetes</taxon>
        <taxon>Saprolegniales</taxon>
        <taxon>Verrucalvaceae</taxon>
        <taxon>Aphanomyces</taxon>
    </lineage>
</organism>
<evidence type="ECO:0000313" key="3">
    <source>
        <dbReference type="Proteomes" id="UP000332933"/>
    </source>
</evidence>
<keyword evidence="3" id="KW-1185">Reference proteome</keyword>
<accession>A0A485L8D3</accession>
<dbReference type="OrthoDB" id="69373at2759"/>
<dbReference type="EMBL" id="VJMH01005863">
    <property type="protein sequence ID" value="KAF0692636.1"/>
    <property type="molecule type" value="Genomic_DNA"/>
</dbReference>
<reference evidence="1" key="2">
    <citation type="submission" date="2019-06" db="EMBL/GenBank/DDBJ databases">
        <title>Genomics analysis of Aphanomyces spp. identifies a new class of oomycete effector associated with host adaptation.</title>
        <authorList>
            <person name="Gaulin E."/>
        </authorList>
    </citation>
    <scope>NUCLEOTIDE SEQUENCE</scope>
    <source>
        <strain evidence="1">CBS 578.67</strain>
    </source>
</reference>
<dbReference type="Proteomes" id="UP000332933">
    <property type="component" value="Unassembled WGS sequence"/>
</dbReference>
<sequence length="362" mass="41405">MPDTDGEHDLSEVLAAVDTVLARRRYQREKQRQHRRKTKDERALLFDELAALQARLPVLSAAESITSDGMLSWRVIADVFRAASGHSKGQKYRLVEETSKSMAAIFEIHRFLNACRPMMPCPSPSSADLVAGNHSFVKLLASAESRSWAKQWLTQQLYHNTDRAFASFPLACGTDDIIQWDARFNDSVHHGTEMYQAVLNAPLKAVVAMKRRKLHWKYPPLEQMDVEVDGNTTLYRNLNEKKHYWNLLEGHFYEADRCIVVFRRVQDDETYSSAGCYEHHVMQWLEMRQITPNQTLVRLVGVRMVMAPYCDYVSDFLELSQPRASAMSASSTGTTAIDLDISRKFRADVQEMQEVSLQLALS</sequence>
<evidence type="ECO:0000313" key="2">
    <source>
        <dbReference type="EMBL" id="VFT93077.1"/>
    </source>
</evidence>
<name>A0A485L8D3_9STRA</name>
<reference evidence="2 3" key="1">
    <citation type="submission" date="2019-03" db="EMBL/GenBank/DDBJ databases">
        <authorList>
            <person name="Gaulin E."/>
            <person name="Dumas B."/>
        </authorList>
    </citation>
    <scope>NUCLEOTIDE SEQUENCE [LARGE SCALE GENOMIC DNA]</scope>
    <source>
        <strain evidence="2">CBS 568.67</strain>
    </source>
</reference>